<sequence>MATMAENVIAAGSKNCPPMLEKGMYDSWKTRIILYIRGKENGDMLIESINKVGDAEANQPRVIKCYNCRGERHIAKQCTAKKMVKDSEWFKDKMLFAQSQEARVVLHEEQQDFLADRLEENDDCNDLQLHTTSNFKADHVEAYDSDCDDQATASAIFMASLYPAGSLYGEIIAPTYDSNTLSEVPHYDTYHDDDVFNSDVQETEYTEHFVSHDDSYVEITSDSNFISYAEYMVTIKDEAAHYVPSLFNRSKVPCLKHLLLFFSSSFTSYLKFPITNSNILQ</sequence>
<dbReference type="InterPro" id="IPR001878">
    <property type="entry name" value="Znf_CCHC"/>
</dbReference>
<dbReference type="SUPFAM" id="SSF57756">
    <property type="entry name" value="Retrovirus zinc finger-like domains"/>
    <property type="match status" value="1"/>
</dbReference>
<accession>A0ABQ4YUN6</accession>
<gene>
    <name evidence="2" type="ORF">Tco_0748105</name>
</gene>
<reference evidence="2" key="2">
    <citation type="submission" date="2022-01" db="EMBL/GenBank/DDBJ databases">
        <authorList>
            <person name="Yamashiro T."/>
            <person name="Shiraishi A."/>
            <person name="Satake H."/>
            <person name="Nakayama K."/>
        </authorList>
    </citation>
    <scope>NUCLEOTIDE SEQUENCE</scope>
</reference>
<dbReference type="Gene3D" id="4.10.60.10">
    <property type="entry name" value="Zinc finger, CCHC-type"/>
    <property type="match status" value="1"/>
</dbReference>
<reference evidence="2" key="1">
    <citation type="journal article" date="2022" name="Int. J. Mol. Sci.">
        <title>Draft Genome of Tanacetum Coccineum: Genomic Comparison of Closely Related Tanacetum-Family Plants.</title>
        <authorList>
            <person name="Yamashiro T."/>
            <person name="Shiraishi A."/>
            <person name="Nakayama K."/>
            <person name="Satake H."/>
        </authorList>
    </citation>
    <scope>NUCLEOTIDE SEQUENCE</scope>
</reference>
<protein>
    <submittedName>
        <fullName evidence="2">Retrovirus-related pol polyprotein from transposon TNT 1-94</fullName>
    </submittedName>
</protein>
<keyword evidence="3" id="KW-1185">Reference proteome</keyword>
<dbReference type="InterPro" id="IPR036875">
    <property type="entry name" value="Znf_CCHC_sf"/>
</dbReference>
<dbReference type="EMBL" id="BQNB010010757">
    <property type="protein sequence ID" value="GJS81564.1"/>
    <property type="molecule type" value="Genomic_DNA"/>
</dbReference>
<organism evidence="2 3">
    <name type="scientific">Tanacetum coccineum</name>
    <dbReference type="NCBI Taxonomy" id="301880"/>
    <lineage>
        <taxon>Eukaryota</taxon>
        <taxon>Viridiplantae</taxon>
        <taxon>Streptophyta</taxon>
        <taxon>Embryophyta</taxon>
        <taxon>Tracheophyta</taxon>
        <taxon>Spermatophyta</taxon>
        <taxon>Magnoliopsida</taxon>
        <taxon>eudicotyledons</taxon>
        <taxon>Gunneridae</taxon>
        <taxon>Pentapetalae</taxon>
        <taxon>asterids</taxon>
        <taxon>campanulids</taxon>
        <taxon>Asterales</taxon>
        <taxon>Asteraceae</taxon>
        <taxon>Asteroideae</taxon>
        <taxon>Anthemideae</taxon>
        <taxon>Anthemidinae</taxon>
        <taxon>Tanacetum</taxon>
    </lineage>
</organism>
<name>A0ABQ4YUN6_9ASTR</name>
<dbReference type="SMART" id="SM00343">
    <property type="entry name" value="ZnF_C2HC"/>
    <property type="match status" value="1"/>
</dbReference>
<evidence type="ECO:0000313" key="3">
    <source>
        <dbReference type="Proteomes" id="UP001151760"/>
    </source>
</evidence>
<comment type="caution">
    <text evidence="2">The sequence shown here is derived from an EMBL/GenBank/DDBJ whole genome shotgun (WGS) entry which is preliminary data.</text>
</comment>
<evidence type="ECO:0000259" key="1">
    <source>
        <dbReference type="SMART" id="SM00343"/>
    </source>
</evidence>
<feature type="domain" description="CCHC-type" evidence="1">
    <location>
        <begin position="64"/>
        <end position="80"/>
    </location>
</feature>
<proteinExistence type="predicted"/>
<evidence type="ECO:0000313" key="2">
    <source>
        <dbReference type="EMBL" id="GJS81564.1"/>
    </source>
</evidence>
<dbReference type="Proteomes" id="UP001151760">
    <property type="component" value="Unassembled WGS sequence"/>
</dbReference>